<protein>
    <recommendedName>
        <fullName evidence="5">Lipoprotein</fullName>
    </recommendedName>
</protein>
<sequence length="94" mass="12140">MPKKVMLLIVSIMFVGALAGCKTTVSSGYYYPHRNTIYIDNYEYRHHHRYHKPHRYHRPRHHRYHRPRHHKYHRSRHHKYQRSRHHRYHHRYRR</sequence>
<feature type="region of interest" description="Disordered" evidence="1">
    <location>
        <begin position="52"/>
        <end position="94"/>
    </location>
</feature>
<dbReference type="Proteomes" id="UP000184694">
    <property type="component" value="Unassembled WGS sequence"/>
</dbReference>
<keyword evidence="4" id="KW-1185">Reference proteome</keyword>
<evidence type="ECO:0000313" key="4">
    <source>
        <dbReference type="Proteomes" id="UP000184694"/>
    </source>
</evidence>
<keyword evidence="2" id="KW-0732">Signal</keyword>
<dbReference type="STRING" id="1121457.SAMN02745161_2587"/>
<evidence type="ECO:0000256" key="2">
    <source>
        <dbReference type="SAM" id="SignalP"/>
    </source>
</evidence>
<evidence type="ECO:0000313" key="3">
    <source>
        <dbReference type="EMBL" id="SIO29212.1"/>
    </source>
</evidence>
<gene>
    <name evidence="3" type="ORF">SAMN02745161_2587</name>
</gene>
<name>A0A1N6IB14_9BACT</name>
<organism evidence="3 4">
    <name type="scientific">Halodesulfovibrio marinisediminis DSM 17456</name>
    <dbReference type="NCBI Taxonomy" id="1121457"/>
    <lineage>
        <taxon>Bacteria</taxon>
        <taxon>Pseudomonadati</taxon>
        <taxon>Thermodesulfobacteriota</taxon>
        <taxon>Desulfovibrionia</taxon>
        <taxon>Desulfovibrionales</taxon>
        <taxon>Desulfovibrionaceae</taxon>
        <taxon>Halodesulfovibrio</taxon>
    </lineage>
</organism>
<proteinExistence type="predicted"/>
<dbReference type="EMBL" id="FSRG01000006">
    <property type="protein sequence ID" value="SIO29212.1"/>
    <property type="molecule type" value="Genomic_DNA"/>
</dbReference>
<dbReference type="AlphaFoldDB" id="A0A1N6IB14"/>
<evidence type="ECO:0008006" key="5">
    <source>
        <dbReference type="Google" id="ProtNLM"/>
    </source>
</evidence>
<dbReference type="PROSITE" id="PS51257">
    <property type="entry name" value="PROKAR_LIPOPROTEIN"/>
    <property type="match status" value="1"/>
</dbReference>
<accession>A0A1N6IB14</accession>
<feature type="signal peptide" evidence="2">
    <location>
        <begin position="1"/>
        <end position="19"/>
    </location>
</feature>
<evidence type="ECO:0000256" key="1">
    <source>
        <dbReference type="SAM" id="MobiDB-lite"/>
    </source>
</evidence>
<feature type="chain" id="PRO_5012523283" description="Lipoprotein" evidence="2">
    <location>
        <begin position="20"/>
        <end position="94"/>
    </location>
</feature>
<reference evidence="4" key="1">
    <citation type="submission" date="2016-11" db="EMBL/GenBank/DDBJ databases">
        <authorList>
            <person name="Varghese N."/>
            <person name="Submissions S."/>
        </authorList>
    </citation>
    <scope>NUCLEOTIDE SEQUENCE [LARGE SCALE GENOMIC DNA]</scope>
    <source>
        <strain evidence="4">DSM 17456</strain>
    </source>
</reference>